<dbReference type="InterPro" id="IPR003593">
    <property type="entry name" value="AAA+_ATPase"/>
</dbReference>
<dbReference type="PROSITE" id="PS00211">
    <property type="entry name" value="ABC_TRANSPORTER_1"/>
    <property type="match status" value="1"/>
</dbReference>
<dbReference type="FunFam" id="3.40.50.300:FF:000425">
    <property type="entry name" value="Probable ABC transporter, ATP-binding subunit"/>
    <property type="match status" value="1"/>
</dbReference>
<dbReference type="SMART" id="SM00382">
    <property type="entry name" value="AAA"/>
    <property type="match status" value="1"/>
</dbReference>
<dbReference type="InterPro" id="IPR050166">
    <property type="entry name" value="ABC_transporter_ATP-bind"/>
</dbReference>
<dbReference type="InterPro" id="IPR003439">
    <property type="entry name" value="ABC_transporter-like_ATP-bd"/>
</dbReference>
<dbReference type="SUPFAM" id="SSF52540">
    <property type="entry name" value="P-loop containing nucleoside triphosphate hydrolases"/>
    <property type="match status" value="1"/>
</dbReference>
<dbReference type="STRING" id="1121395.SAMN02745215_04776"/>
<evidence type="ECO:0000313" key="7">
    <source>
        <dbReference type="Proteomes" id="UP000184010"/>
    </source>
</evidence>
<proteinExistence type="predicted"/>
<evidence type="ECO:0000259" key="5">
    <source>
        <dbReference type="PROSITE" id="PS50893"/>
    </source>
</evidence>
<evidence type="ECO:0000256" key="3">
    <source>
        <dbReference type="ARBA" id="ARBA00022840"/>
    </source>
</evidence>
<dbReference type="GO" id="GO:0015418">
    <property type="term" value="F:ABC-type quaternary ammonium compound transporting activity"/>
    <property type="evidence" value="ECO:0007669"/>
    <property type="project" value="UniProtKB-EC"/>
</dbReference>
<gene>
    <name evidence="6" type="ORF">SAMN02745215_04776</name>
</gene>
<dbReference type="PANTHER" id="PTHR42788:SF13">
    <property type="entry name" value="ALIPHATIC SULFONATES IMPORT ATP-BINDING PROTEIN SSUB"/>
    <property type="match status" value="1"/>
</dbReference>
<dbReference type="GO" id="GO:0016887">
    <property type="term" value="F:ATP hydrolysis activity"/>
    <property type="evidence" value="ECO:0007669"/>
    <property type="project" value="InterPro"/>
</dbReference>
<dbReference type="Pfam" id="PF00005">
    <property type="entry name" value="ABC_tran"/>
    <property type="match status" value="1"/>
</dbReference>
<dbReference type="Gene3D" id="3.40.50.300">
    <property type="entry name" value="P-loop containing nucleotide triphosphate hydrolases"/>
    <property type="match status" value="1"/>
</dbReference>
<dbReference type="EMBL" id="FRDN01000018">
    <property type="protein sequence ID" value="SHN87032.1"/>
    <property type="molecule type" value="Genomic_DNA"/>
</dbReference>
<dbReference type="EC" id="7.6.2.9" evidence="4"/>
<evidence type="ECO:0000256" key="2">
    <source>
        <dbReference type="ARBA" id="ARBA00022741"/>
    </source>
</evidence>
<protein>
    <recommendedName>
        <fullName evidence="4">ABC-type quaternary amine transporter</fullName>
        <ecNumber evidence="4">7.6.2.9</ecNumber>
    </recommendedName>
</protein>
<keyword evidence="1" id="KW-0813">Transport</keyword>
<evidence type="ECO:0000256" key="1">
    <source>
        <dbReference type="ARBA" id="ARBA00022448"/>
    </source>
</evidence>
<feature type="domain" description="ABC transporter" evidence="5">
    <location>
        <begin position="3"/>
        <end position="229"/>
    </location>
</feature>
<dbReference type="PROSITE" id="PS50893">
    <property type="entry name" value="ABC_TRANSPORTER_2"/>
    <property type="match status" value="1"/>
</dbReference>
<evidence type="ECO:0000256" key="4">
    <source>
        <dbReference type="ARBA" id="ARBA00066388"/>
    </source>
</evidence>
<dbReference type="PANTHER" id="PTHR42788">
    <property type="entry name" value="TAURINE IMPORT ATP-BINDING PROTEIN-RELATED"/>
    <property type="match status" value="1"/>
</dbReference>
<dbReference type="GO" id="GO:0005524">
    <property type="term" value="F:ATP binding"/>
    <property type="evidence" value="ECO:0007669"/>
    <property type="project" value="UniProtKB-KW"/>
</dbReference>
<keyword evidence="3 6" id="KW-0067">ATP-binding</keyword>
<keyword evidence="2" id="KW-0547">Nucleotide-binding</keyword>
<dbReference type="CDD" id="cd03293">
    <property type="entry name" value="ABC_NrtD_SsuB_transporters"/>
    <property type="match status" value="1"/>
</dbReference>
<dbReference type="InterPro" id="IPR027417">
    <property type="entry name" value="P-loop_NTPase"/>
</dbReference>
<sequence>MALVVENVSKEIDGKSVLEGISFKLQEGDFACLTGPSGCGKTTLLRLAAGLIQPSSGRICLDGSRAGDKHDSGYVFQEGALFPWLTAAQNVAFGLKLRGVPLEETKQRVQDALEMVELQGFENYYPKELSGGMRMRAALARVLVYQPKLILMDEPFAALDFRTRNKLQSDMVDLWQRLKPTILMVTHNIDEAVYLANKIIVLSGGPGKVMEEIEVTMERPRDRTERTFGVIRKRVLSLLGE</sequence>
<accession>A0A1M7UVM6</accession>
<dbReference type="Proteomes" id="UP000184010">
    <property type="component" value="Unassembled WGS sequence"/>
</dbReference>
<evidence type="ECO:0000313" key="6">
    <source>
        <dbReference type="EMBL" id="SHN87032.1"/>
    </source>
</evidence>
<reference evidence="7" key="1">
    <citation type="submission" date="2016-12" db="EMBL/GenBank/DDBJ databases">
        <authorList>
            <person name="Varghese N."/>
            <person name="Submissions S."/>
        </authorList>
    </citation>
    <scope>NUCLEOTIDE SEQUENCE [LARGE SCALE GENOMIC DNA]</scope>
    <source>
        <strain evidence="7">DSM 11544</strain>
    </source>
</reference>
<dbReference type="InterPro" id="IPR017871">
    <property type="entry name" value="ABC_transporter-like_CS"/>
</dbReference>
<name>A0A1M7UVM6_9FIRM</name>
<keyword evidence="7" id="KW-1185">Reference proteome</keyword>
<organism evidence="6 7">
    <name type="scientific">Desulfitobacterium chlororespirans DSM 11544</name>
    <dbReference type="NCBI Taxonomy" id="1121395"/>
    <lineage>
        <taxon>Bacteria</taxon>
        <taxon>Bacillati</taxon>
        <taxon>Bacillota</taxon>
        <taxon>Clostridia</taxon>
        <taxon>Eubacteriales</taxon>
        <taxon>Desulfitobacteriaceae</taxon>
        <taxon>Desulfitobacterium</taxon>
    </lineage>
</organism>
<dbReference type="AlphaFoldDB" id="A0A1M7UVM6"/>